<dbReference type="GO" id="GO:0005886">
    <property type="term" value="C:plasma membrane"/>
    <property type="evidence" value="ECO:0007669"/>
    <property type="project" value="UniProtKB-SubCell"/>
</dbReference>
<dbReference type="CDD" id="cd18552">
    <property type="entry name" value="ABC_6TM_MsbA_like"/>
    <property type="match status" value="1"/>
</dbReference>
<evidence type="ECO:0000256" key="8">
    <source>
        <dbReference type="ARBA" id="ARBA00024725"/>
    </source>
</evidence>
<evidence type="ECO:0000256" key="5">
    <source>
        <dbReference type="ARBA" id="ARBA00022840"/>
    </source>
</evidence>
<dbReference type="STRING" id="1029756.W911_10745"/>
<dbReference type="PROSITE" id="PS00211">
    <property type="entry name" value="ABC_TRANSPORTER_1"/>
    <property type="match status" value="1"/>
</dbReference>
<dbReference type="GO" id="GO:0016887">
    <property type="term" value="F:ATP hydrolysis activity"/>
    <property type="evidence" value="ECO:0007669"/>
    <property type="project" value="InterPro"/>
</dbReference>
<dbReference type="InterPro" id="IPR011527">
    <property type="entry name" value="ABC1_TM_dom"/>
</dbReference>
<dbReference type="InterPro" id="IPR003593">
    <property type="entry name" value="AAA+_ATPase"/>
</dbReference>
<accession>V5SFF2</accession>
<keyword evidence="3 9" id="KW-0812">Transmembrane</keyword>
<dbReference type="EMBL" id="CP006912">
    <property type="protein sequence ID" value="AHB48765.1"/>
    <property type="molecule type" value="Genomic_DNA"/>
</dbReference>
<reference evidence="12 13" key="1">
    <citation type="journal article" date="2014" name="Genome Announc.">
        <title>Complete Genome Sequence of Hyphomicrobium nitrativorans Strain NL23, a Denitrifying Bacterium Isolated from Biofilm of a Methanol-Fed Denitrification System Treating Seawater at the Montreal Biodome.</title>
        <authorList>
            <person name="Martineau C."/>
            <person name="Villeneuve C."/>
            <person name="Mauffrey F."/>
            <person name="Villemur R."/>
        </authorList>
    </citation>
    <scope>NUCLEOTIDE SEQUENCE [LARGE SCALE GENOMIC DNA]</scope>
    <source>
        <strain evidence="12">NL23</strain>
    </source>
</reference>
<dbReference type="PROSITE" id="PS50929">
    <property type="entry name" value="ABC_TM1F"/>
    <property type="match status" value="1"/>
</dbReference>
<dbReference type="OrthoDB" id="9804259at2"/>
<keyword evidence="13" id="KW-1185">Reference proteome</keyword>
<evidence type="ECO:0000256" key="7">
    <source>
        <dbReference type="ARBA" id="ARBA00023136"/>
    </source>
</evidence>
<evidence type="ECO:0000313" key="12">
    <source>
        <dbReference type="EMBL" id="AHB48765.1"/>
    </source>
</evidence>
<dbReference type="SUPFAM" id="SSF52540">
    <property type="entry name" value="P-loop containing nucleoside triphosphate hydrolases"/>
    <property type="match status" value="1"/>
</dbReference>
<evidence type="ECO:0000256" key="2">
    <source>
        <dbReference type="ARBA" id="ARBA00005417"/>
    </source>
</evidence>
<dbReference type="Proteomes" id="UP000018542">
    <property type="component" value="Chromosome"/>
</dbReference>
<evidence type="ECO:0000256" key="9">
    <source>
        <dbReference type="SAM" id="Phobius"/>
    </source>
</evidence>
<dbReference type="RefSeq" id="WP_023787501.1">
    <property type="nucleotide sequence ID" value="NC_022997.1"/>
</dbReference>
<evidence type="ECO:0000259" key="10">
    <source>
        <dbReference type="PROSITE" id="PS50893"/>
    </source>
</evidence>
<dbReference type="PROSITE" id="PS50893">
    <property type="entry name" value="ABC_TRANSPORTER_2"/>
    <property type="match status" value="1"/>
</dbReference>
<dbReference type="Gene3D" id="3.40.50.300">
    <property type="entry name" value="P-loop containing nucleotide triphosphate hydrolases"/>
    <property type="match status" value="1"/>
</dbReference>
<dbReference type="InterPro" id="IPR039421">
    <property type="entry name" value="Type_1_exporter"/>
</dbReference>
<comment type="similarity">
    <text evidence="2">Belongs to the ABC transporter superfamily.</text>
</comment>
<feature type="transmembrane region" description="Helical" evidence="9">
    <location>
        <begin position="81"/>
        <end position="101"/>
    </location>
</feature>
<gene>
    <name evidence="12" type="ORF">W911_10745</name>
</gene>
<dbReference type="FunFam" id="3.40.50.300:FF:000218">
    <property type="entry name" value="Multidrug ABC transporter ATP-binding protein"/>
    <property type="match status" value="1"/>
</dbReference>
<evidence type="ECO:0000256" key="1">
    <source>
        <dbReference type="ARBA" id="ARBA00004651"/>
    </source>
</evidence>
<dbReference type="GO" id="GO:0005524">
    <property type="term" value="F:ATP binding"/>
    <property type="evidence" value="ECO:0007669"/>
    <property type="project" value="UniProtKB-KW"/>
</dbReference>
<evidence type="ECO:0000313" key="13">
    <source>
        <dbReference type="Proteomes" id="UP000018542"/>
    </source>
</evidence>
<proteinExistence type="inferred from homology"/>
<dbReference type="PANTHER" id="PTHR43394">
    <property type="entry name" value="ATP-DEPENDENT PERMEASE MDL1, MITOCHONDRIAL"/>
    <property type="match status" value="1"/>
</dbReference>
<organism evidence="12 13">
    <name type="scientific">Hyphomicrobium nitrativorans NL23</name>
    <dbReference type="NCBI Taxonomy" id="1029756"/>
    <lineage>
        <taxon>Bacteria</taxon>
        <taxon>Pseudomonadati</taxon>
        <taxon>Pseudomonadota</taxon>
        <taxon>Alphaproteobacteria</taxon>
        <taxon>Hyphomicrobiales</taxon>
        <taxon>Hyphomicrobiaceae</taxon>
        <taxon>Hyphomicrobium</taxon>
    </lineage>
</organism>
<dbReference type="Gene3D" id="1.20.1560.10">
    <property type="entry name" value="ABC transporter type 1, transmembrane domain"/>
    <property type="match status" value="1"/>
</dbReference>
<evidence type="ECO:0000256" key="3">
    <source>
        <dbReference type="ARBA" id="ARBA00022692"/>
    </source>
</evidence>
<dbReference type="GO" id="GO:0015421">
    <property type="term" value="F:ABC-type oligopeptide transporter activity"/>
    <property type="evidence" value="ECO:0007669"/>
    <property type="project" value="TreeGrafter"/>
</dbReference>
<dbReference type="Pfam" id="PF00664">
    <property type="entry name" value="ABC_membrane"/>
    <property type="match status" value="1"/>
</dbReference>
<dbReference type="Pfam" id="PF00005">
    <property type="entry name" value="ABC_tran"/>
    <property type="match status" value="1"/>
</dbReference>
<evidence type="ECO:0000256" key="6">
    <source>
        <dbReference type="ARBA" id="ARBA00022989"/>
    </source>
</evidence>
<comment type="function">
    <text evidence="8">Part of an ABC transporter complex. Transmembrane domains (TMD) form a pore in the inner membrane and the ATP-binding domain (NBD) is responsible for energy generation.</text>
</comment>
<sequence>MSKTKEASPETPSGPRKNARFAFDAHSRLLLSRFINDWLRPRWRELFVILLLTTALSLATGAYPVVIKFSFDNLLEGDVTWLPWVLGAIIVVTAARGIFLYTQTVATNRVMLEVGVDMQNVTFRHMINADYARLTRDTPGRLMSKLTNDIQFIQQAAHASINSVLRDMMSVVVLVGAMFYLDWMISLVVLGVYPFAAVPISTIARRVRRNASRTQAELGGMTSLLAETLGATRLIKTFRLEDYAAERVGRSFEEVYRLKLKVVSAKARLESILEGLAGVAVAGVIWVAYWRISSGAATVGDFMGLTAALLMAAQPLKAVGGLMTRVQEGLAALDSIYGVLDEQPKTKDLPGAKPLVLDKGAVAFDRISFHYGQEELQAVTDFDLQVKGGQTVALVGRSGAGKSTIVNLVPRLFDVTAGAIRIDGQDIREVTLASLRGAIALVSQDVTLFDDTIRANIALGRLDASDEDIVAAAKAAAAHEFILSQPQGYDTVIGDRGVRLSGGQRQRLALASAILKNAPILLLDEATSALDTQSERLVQEALAAFTRERTTIVIAHRLSTVQNADLICVMDAGTIVEMGTHADLIAKGGAYARLVRAQLLTDEADPESSPAGLPLN</sequence>
<dbReference type="InterPro" id="IPR017871">
    <property type="entry name" value="ABC_transporter-like_CS"/>
</dbReference>
<dbReference type="AlphaFoldDB" id="V5SFF2"/>
<dbReference type="PANTHER" id="PTHR43394:SF1">
    <property type="entry name" value="ATP-BINDING CASSETTE SUB-FAMILY B MEMBER 10, MITOCHONDRIAL"/>
    <property type="match status" value="1"/>
</dbReference>
<keyword evidence="6 9" id="KW-1133">Transmembrane helix</keyword>
<dbReference type="InterPro" id="IPR027417">
    <property type="entry name" value="P-loop_NTPase"/>
</dbReference>
<feature type="transmembrane region" description="Helical" evidence="9">
    <location>
        <begin position="46"/>
        <end position="69"/>
    </location>
</feature>
<keyword evidence="7 9" id="KW-0472">Membrane</keyword>
<dbReference type="SUPFAM" id="SSF90123">
    <property type="entry name" value="ABC transporter transmembrane region"/>
    <property type="match status" value="1"/>
</dbReference>
<keyword evidence="4" id="KW-0547">Nucleotide-binding</keyword>
<feature type="domain" description="ABC transporter" evidence="10">
    <location>
        <begin position="362"/>
        <end position="597"/>
    </location>
</feature>
<dbReference type="SMART" id="SM00382">
    <property type="entry name" value="AAA"/>
    <property type="match status" value="1"/>
</dbReference>
<protein>
    <submittedName>
        <fullName evidence="12">ABC transporter permease</fullName>
    </submittedName>
</protein>
<evidence type="ECO:0000256" key="4">
    <source>
        <dbReference type="ARBA" id="ARBA00022741"/>
    </source>
</evidence>
<comment type="subcellular location">
    <subcellularLocation>
        <location evidence="1">Cell membrane</location>
        <topology evidence="1">Multi-pass membrane protein</topology>
    </subcellularLocation>
</comment>
<dbReference type="InterPro" id="IPR036640">
    <property type="entry name" value="ABC1_TM_sf"/>
</dbReference>
<dbReference type="InterPro" id="IPR003439">
    <property type="entry name" value="ABC_transporter-like_ATP-bd"/>
</dbReference>
<dbReference type="PATRIC" id="fig|1029756.8.peg.2235"/>
<dbReference type="KEGG" id="hni:W911_10745"/>
<evidence type="ECO:0000259" key="11">
    <source>
        <dbReference type="PROSITE" id="PS50929"/>
    </source>
</evidence>
<dbReference type="HOGENOM" id="CLU_000604_84_3_5"/>
<name>V5SFF2_9HYPH</name>
<feature type="domain" description="ABC transmembrane type-1" evidence="11">
    <location>
        <begin position="47"/>
        <end position="328"/>
    </location>
</feature>
<keyword evidence="5" id="KW-0067">ATP-binding</keyword>